<dbReference type="Proteomes" id="UP000824881">
    <property type="component" value="Unassembled WGS sequence"/>
</dbReference>
<reference evidence="1 2" key="1">
    <citation type="journal article" date="2021" name="Appl. Environ. Microbiol.">
        <title>Genetic linkage and physical mapping for an oyster mushroom Pleurotus cornucopiae and QTL analysis for the trait cap color.</title>
        <authorList>
            <person name="Zhang Y."/>
            <person name="Gao W."/>
            <person name="Sonnenberg A."/>
            <person name="Chen Q."/>
            <person name="Zhang J."/>
            <person name="Huang C."/>
        </authorList>
    </citation>
    <scope>NUCLEOTIDE SEQUENCE [LARGE SCALE GENOMIC DNA]</scope>
    <source>
        <strain evidence="1">CCMSSC00406</strain>
    </source>
</reference>
<keyword evidence="2" id="KW-1185">Reference proteome</keyword>
<proteinExistence type="predicted"/>
<protein>
    <submittedName>
        <fullName evidence="1">Uncharacterized protein</fullName>
    </submittedName>
</protein>
<gene>
    <name evidence="1" type="ORF">CCMSSC00406_0008672</name>
</gene>
<accession>A0ACB7JDJ0</accession>
<dbReference type="EMBL" id="WQMT02000001">
    <property type="protein sequence ID" value="KAG9227850.1"/>
    <property type="molecule type" value="Genomic_DNA"/>
</dbReference>
<organism evidence="1 2">
    <name type="scientific">Pleurotus cornucopiae</name>
    <name type="common">Cornucopia mushroom</name>
    <dbReference type="NCBI Taxonomy" id="5321"/>
    <lineage>
        <taxon>Eukaryota</taxon>
        <taxon>Fungi</taxon>
        <taxon>Dikarya</taxon>
        <taxon>Basidiomycota</taxon>
        <taxon>Agaricomycotina</taxon>
        <taxon>Agaricomycetes</taxon>
        <taxon>Agaricomycetidae</taxon>
        <taxon>Agaricales</taxon>
        <taxon>Pleurotineae</taxon>
        <taxon>Pleurotaceae</taxon>
        <taxon>Pleurotus</taxon>
    </lineage>
</organism>
<comment type="caution">
    <text evidence="1">The sequence shown here is derived from an EMBL/GenBank/DDBJ whole genome shotgun (WGS) entry which is preliminary data.</text>
</comment>
<evidence type="ECO:0000313" key="1">
    <source>
        <dbReference type="EMBL" id="KAG9227850.1"/>
    </source>
</evidence>
<evidence type="ECO:0000313" key="2">
    <source>
        <dbReference type="Proteomes" id="UP000824881"/>
    </source>
</evidence>
<name>A0ACB7JDJ0_PLECO</name>
<sequence>MSAKNGAHNAKPEHISRPTSASHDGPSEGFLDFTRCMLWDDIIHATVMRQLSLNALRWYSLTCKAIYGEVQIFYQRSYSLNPILEPFIPLEHIPAFRRLQGESGLVISGSAALQFFTRATYPESDLDLYVEYAHVFEVGKWLEWDVGCIALNHHGEPQPFYQTYFHWIASDAQHRRIPCQRPCYTALPGSRGNAVPGDLAHSTQGNYSFKGIRAVVSFLSPVHSRKIQLIICRRNVMEVILGFHSTVVMNLITVSHAYSLYGKETLERKISLPVDSARSDLAIGNLEAAKSKYVARGWTMIPTQAEALRRKAFEGWTARHVGDSKCWVVNLPVKRADLFKTTDPLRKNEWALLGYKFGMPMIMLQL</sequence>